<evidence type="ECO:0000259" key="5">
    <source>
        <dbReference type="PROSITE" id="PS51202"/>
    </source>
</evidence>
<dbReference type="PANTHER" id="PTHR30445:SF8">
    <property type="entry name" value="K(+)_H(+) ANTIPORTER SUBUNIT KHTT"/>
    <property type="match status" value="1"/>
</dbReference>
<evidence type="ECO:0000259" key="4">
    <source>
        <dbReference type="PROSITE" id="PS50949"/>
    </source>
</evidence>
<keyword evidence="1" id="KW-0805">Transcription regulation</keyword>
<dbReference type="AlphaFoldDB" id="A0A133NFB1"/>
<dbReference type="InterPro" id="IPR036721">
    <property type="entry name" value="RCK_C_sf"/>
</dbReference>
<evidence type="ECO:0000313" key="6">
    <source>
        <dbReference type="EMBL" id="KXA14959.1"/>
    </source>
</evidence>
<accession>A0A133NFB1</accession>
<feature type="domain" description="HTH gntR-type" evidence="4">
    <location>
        <begin position="19"/>
        <end position="87"/>
    </location>
</feature>
<dbReference type="SUPFAM" id="SSF46785">
    <property type="entry name" value="Winged helix' DNA-binding domain"/>
    <property type="match status" value="1"/>
</dbReference>
<comment type="caution">
    <text evidence="6">The sequence shown here is derived from an EMBL/GenBank/DDBJ whole genome shotgun (WGS) entry which is preliminary data.</text>
</comment>
<dbReference type="EMBL" id="LRPU01000002">
    <property type="protein sequence ID" value="KXA14959.1"/>
    <property type="molecule type" value="Genomic_DNA"/>
</dbReference>
<protein>
    <submittedName>
        <fullName evidence="6">TrkA protein</fullName>
    </submittedName>
</protein>
<dbReference type="PATRIC" id="fig|1502.174.peg.36"/>
<evidence type="ECO:0000256" key="3">
    <source>
        <dbReference type="ARBA" id="ARBA00023163"/>
    </source>
</evidence>
<proteinExistence type="predicted"/>
<dbReference type="GO" id="GO:0008324">
    <property type="term" value="F:monoatomic cation transmembrane transporter activity"/>
    <property type="evidence" value="ECO:0007669"/>
    <property type="project" value="InterPro"/>
</dbReference>
<gene>
    <name evidence="6" type="ORF">HMPREF3222_00035</name>
</gene>
<dbReference type="PROSITE" id="PS50949">
    <property type="entry name" value="HTH_GNTR"/>
    <property type="match status" value="1"/>
</dbReference>
<sequence>MQYINPMERDIIMAKRTKTPNYIKIAIDIANRVLNNDFKEGSKITGRTTLVSIYKVSPETIRRSVALLKDMNVVSVNEKSGIIINSKENAKDFLSKFKAQSDFTTLSNDTYKILKAKNELDKQLEKNIENIIEFATQLRNVGTVIPFESIVESESFAVGKSIGDLDFWQNTKATIIGVKRKGEMFLSPGPYFKIMADDIIMYVGEDEVLKNVKNYISNNE</sequence>
<dbReference type="PANTHER" id="PTHR30445">
    <property type="entry name" value="K(+)_H(+) ANTIPORTER SUBUNIT KHTT"/>
    <property type="match status" value="1"/>
</dbReference>
<name>A0A133NFB1_CLOPF</name>
<dbReference type="Pfam" id="PF02080">
    <property type="entry name" value="TrkA_C"/>
    <property type="match status" value="1"/>
</dbReference>
<keyword evidence="2" id="KW-0238">DNA-binding</keyword>
<organism evidence="6 7">
    <name type="scientific">Clostridium perfringens</name>
    <dbReference type="NCBI Taxonomy" id="1502"/>
    <lineage>
        <taxon>Bacteria</taxon>
        <taxon>Bacillati</taxon>
        <taxon>Bacillota</taxon>
        <taxon>Clostridia</taxon>
        <taxon>Eubacteriales</taxon>
        <taxon>Clostridiaceae</taxon>
        <taxon>Clostridium</taxon>
    </lineage>
</organism>
<dbReference type="Gene3D" id="1.10.10.10">
    <property type="entry name" value="Winged helix-like DNA-binding domain superfamily/Winged helix DNA-binding domain"/>
    <property type="match status" value="1"/>
</dbReference>
<evidence type="ECO:0000256" key="1">
    <source>
        <dbReference type="ARBA" id="ARBA00023015"/>
    </source>
</evidence>
<dbReference type="InterPro" id="IPR036388">
    <property type="entry name" value="WH-like_DNA-bd_sf"/>
</dbReference>
<evidence type="ECO:0000256" key="2">
    <source>
        <dbReference type="ARBA" id="ARBA00023125"/>
    </source>
</evidence>
<dbReference type="InterPro" id="IPR000524">
    <property type="entry name" value="Tscrpt_reg_HTH_GntR"/>
</dbReference>
<dbReference type="Proteomes" id="UP000070646">
    <property type="component" value="Unassembled WGS sequence"/>
</dbReference>
<dbReference type="InterPro" id="IPR050144">
    <property type="entry name" value="AAE_transporter"/>
</dbReference>
<dbReference type="GO" id="GO:0003677">
    <property type="term" value="F:DNA binding"/>
    <property type="evidence" value="ECO:0007669"/>
    <property type="project" value="UniProtKB-KW"/>
</dbReference>
<evidence type="ECO:0000313" key="7">
    <source>
        <dbReference type="Proteomes" id="UP000070646"/>
    </source>
</evidence>
<dbReference type="SMART" id="SM00345">
    <property type="entry name" value="HTH_GNTR"/>
    <property type="match status" value="1"/>
</dbReference>
<reference evidence="6 7" key="1">
    <citation type="submission" date="2016-01" db="EMBL/GenBank/DDBJ databases">
        <authorList>
            <person name="Oliw E.H."/>
        </authorList>
    </citation>
    <scope>NUCLEOTIDE SEQUENCE [LARGE SCALE GENOMIC DNA]</scope>
    <source>
        <strain evidence="6 7">MJR7757A</strain>
    </source>
</reference>
<dbReference type="GO" id="GO:0003700">
    <property type="term" value="F:DNA-binding transcription factor activity"/>
    <property type="evidence" value="ECO:0007669"/>
    <property type="project" value="InterPro"/>
</dbReference>
<dbReference type="PROSITE" id="PS51202">
    <property type="entry name" value="RCK_C"/>
    <property type="match status" value="1"/>
</dbReference>
<dbReference type="SUPFAM" id="SSF116726">
    <property type="entry name" value="TrkA C-terminal domain-like"/>
    <property type="match status" value="1"/>
</dbReference>
<dbReference type="InterPro" id="IPR036390">
    <property type="entry name" value="WH_DNA-bd_sf"/>
</dbReference>
<dbReference type="Gene3D" id="3.30.70.1450">
    <property type="entry name" value="Regulator of K+ conductance, C-terminal domain"/>
    <property type="match status" value="1"/>
</dbReference>
<keyword evidence="3" id="KW-0804">Transcription</keyword>
<dbReference type="GO" id="GO:0006813">
    <property type="term" value="P:potassium ion transport"/>
    <property type="evidence" value="ECO:0007669"/>
    <property type="project" value="InterPro"/>
</dbReference>
<dbReference type="InterPro" id="IPR006037">
    <property type="entry name" value="RCK_C"/>
</dbReference>
<feature type="domain" description="RCK C-terminal" evidence="5">
    <location>
        <begin position="129"/>
        <end position="218"/>
    </location>
</feature>